<evidence type="ECO:0000256" key="1">
    <source>
        <dbReference type="SAM" id="MobiDB-lite"/>
    </source>
</evidence>
<protein>
    <recommendedName>
        <fullName evidence="4">DUF317 domain-containing protein</fullName>
    </recommendedName>
</protein>
<organism evidence="2 3">
    <name type="scientific">Streptomyces maoxianensis</name>
    <dbReference type="NCBI Taxonomy" id="1459942"/>
    <lineage>
        <taxon>Bacteria</taxon>
        <taxon>Bacillati</taxon>
        <taxon>Actinomycetota</taxon>
        <taxon>Actinomycetes</taxon>
        <taxon>Kitasatosporales</taxon>
        <taxon>Streptomycetaceae</taxon>
        <taxon>Streptomyces</taxon>
    </lineage>
</organism>
<keyword evidence="3" id="KW-1185">Reference proteome</keyword>
<reference evidence="3" key="1">
    <citation type="journal article" date="2019" name="Int. J. Syst. Evol. Microbiol.">
        <title>The Global Catalogue of Microorganisms (GCM) 10K type strain sequencing project: providing services to taxonomists for standard genome sequencing and annotation.</title>
        <authorList>
            <consortium name="The Broad Institute Genomics Platform"/>
            <consortium name="The Broad Institute Genome Sequencing Center for Infectious Disease"/>
            <person name="Wu L."/>
            <person name="Ma J."/>
        </authorList>
    </citation>
    <scope>NUCLEOTIDE SEQUENCE [LARGE SCALE GENOMIC DNA]</scope>
    <source>
        <strain evidence="3">CGMCC 4.7139</strain>
    </source>
</reference>
<comment type="caution">
    <text evidence="2">The sequence shown here is derived from an EMBL/GenBank/DDBJ whole genome shotgun (WGS) entry which is preliminary data.</text>
</comment>
<evidence type="ECO:0000313" key="3">
    <source>
        <dbReference type="Proteomes" id="UP001595993"/>
    </source>
</evidence>
<evidence type="ECO:0008006" key="4">
    <source>
        <dbReference type="Google" id="ProtNLM"/>
    </source>
</evidence>
<feature type="region of interest" description="Disordered" evidence="1">
    <location>
        <begin position="83"/>
        <end position="102"/>
    </location>
</feature>
<dbReference type="RefSeq" id="WP_215096136.1">
    <property type="nucleotide sequence ID" value="NZ_JBHSFE010000022.1"/>
</dbReference>
<sequence>MTWASWTTTGIYAGAGGVLTEEVGVIGGDLTVHTTWSDGQAEIAVQFSGASDWYTMVGSPISCPSEEASRTLHQSIVEAVRGEDGAAGPGPVSVNEGMAPPA</sequence>
<gene>
    <name evidence="2" type="ORF">ACFO9E_27130</name>
</gene>
<evidence type="ECO:0000313" key="2">
    <source>
        <dbReference type="EMBL" id="MFC4611438.1"/>
    </source>
</evidence>
<proteinExistence type="predicted"/>
<name>A0ABV9GE53_9ACTN</name>
<dbReference type="EMBL" id="JBHSFE010000022">
    <property type="protein sequence ID" value="MFC4611438.1"/>
    <property type="molecule type" value="Genomic_DNA"/>
</dbReference>
<accession>A0ABV9GE53</accession>
<dbReference type="Proteomes" id="UP001595993">
    <property type="component" value="Unassembled WGS sequence"/>
</dbReference>